<gene>
    <name evidence="2" type="ORF">DBZ36_15885</name>
</gene>
<organism evidence="2 3">
    <name type="scientific">Alginatibacterium sediminis</name>
    <dbReference type="NCBI Taxonomy" id="2164068"/>
    <lineage>
        <taxon>Bacteria</taxon>
        <taxon>Pseudomonadati</taxon>
        <taxon>Pseudomonadota</taxon>
        <taxon>Gammaproteobacteria</taxon>
        <taxon>Alteromonadales</taxon>
        <taxon>Alteromonadaceae</taxon>
        <taxon>Alginatibacterium</taxon>
    </lineage>
</organism>
<dbReference type="AlphaFoldDB" id="A0A420E8T5"/>
<evidence type="ECO:0000313" key="2">
    <source>
        <dbReference type="EMBL" id="RKF15850.1"/>
    </source>
</evidence>
<dbReference type="Proteomes" id="UP000286482">
    <property type="component" value="Unassembled WGS sequence"/>
</dbReference>
<dbReference type="EMBL" id="RAQO01000008">
    <property type="protein sequence ID" value="RKF15850.1"/>
    <property type="molecule type" value="Genomic_DNA"/>
</dbReference>
<keyword evidence="1" id="KW-0732">Signal</keyword>
<evidence type="ECO:0008006" key="4">
    <source>
        <dbReference type="Google" id="ProtNLM"/>
    </source>
</evidence>
<evidence type="ECO:0000256" key="1">
    <source>
        <dbReference type="SAM" id="SignalP"/>
    </source>
</evidence>
<dbReference type="RefSeq" id="WP_120355935.1">
    <property type="nucleotide sequence ID" value="NZ_RAQO01000008.1"/>
</dbReference>
<accession>A0A420E8T5</accession>
<keyword evidence="3" id="KW-1185">Reference proteome</keyword>
<sequence length="265" mass="29153">MHSNVLKLLPFSIIAALSWPVLASDDNLQDMSDPLAVYTQAGIGYTDKGINIKVGQTYDTGKDTTMGMNVLEAKGVLGESLAYRDHATDSFDSIRYRNFGVDLTNGRGSQIDVNYSFASEMGTASYSLIQALPKLGPVQLYPLAGLGVSFGNNIDQTLSENGITGTDFGSGYSIPGTFAVVGMYSKIEVTDKIWLNYNPMWLTTLSGDSVWYKDQYFAGSSNILTHEIAASYQINPRTNVRYFANFSQDVAFDRGEHRVEVNYQF</sequence>
<proteinExistence type="predicted"/>
<feature type="chain" id="PRO_5019248165" description="Porin family protein" evidence="1">
    <location>
        <begin position="24"/>
        <end position="265"/>
    </location>
</feature>
<feature type="signal peptide" evidence="1">
    <location>
        <begin position="1"/>
        <end position="23"/>
    </location>
</feature>
<dbReference type="OrthoDB" id="5291732at2"/>
<name>A0A420E8T5_9ALTE</name>
<evidence type="ECO:0000313" key="3">
    <source>
        <dbReference type="Proteomes" id="UP000286482"/>
    </source>
</evidence>
<protein>
    <recommendedName>
        <fullName evidence="4">Porin family protein</fullName>
    </recommendedName>
</protein>
<reference evidence="2 3" key="1">
    <citation type="submission" date="2018-09" db="EMBL/GenBank/DDBJ databases">
        <authorList>
            <person name="Wang Z."/>
        </authorList>
    </citation>
    <scope>NUCLEOTIDE SEQUENCE [LARGE SCALE GENOMIC DNA]</scope>
    <source>
        <strain evidence="2 3">ALS 81</strain>
    </source>
</reference>
<comment type="caution">
    <text evidence="2">The sequence shown here is derived from an EMBL/GenBank/DDBJ whole genome shotgun (WGS) entry which is preliminary data.</text>
</comment>